<evidence type="ECO:0000313" key="6">
    <source>
        <dbReference type="Proteomes" id="UP000694580"/>
    </source>
</evidence>
<dbReference type="PROSITE" id="PS50835">
    <property type="entry name" value="IG_LIKE"/>
    <property type="match status" value="1"/>
</dbReference>
<reference evidence="5 6" key="1">
    <citation type="submission" date="2020-06" db="EMBL/GenBank/DDBJ databases">
        <authorList>
            <consortium name="Wellcome Sanger Institute Data Sharing"/>
        </authorList>
    </citation>
    <scope>NUCLEOTIDE SEQUENCE [LARGE SCALE GENOMIC DNA]</scope>
</reference>
<evidence type="ECO:0000313" key="5">
    <source>
        <dbReference type="Ensembl" id="ENSDCDP00010062074.1"/>
    </source>
</evidence>
<dbReference type="InterPro" id="IPR003599">
    <property type="entry name" value="Ig_sub"/>
</dbReference>
<dbReference type="Pfam" id="PF07679">
    <property type="entry name" value="I-set"/>
    <property type="match status" value="2"/>
</dbReference>
<evidence type="ECO:0000256" key="1">
    <source>
        <dbReference type="ARBA" id="ARBA00004496"/>
    </source>
</evidence>
<evidence type="ECO:0000259" key="4">
    <source>
        <dbReference type="PROSITE" id="PS50835"/>
    </source>
</evidence>
<evidence type="ECO:0000256" key="2">
    <source>
        <dbReference type="ARBA" id="ARBA00022490"/>
    </source>
</evidence>
<dbReference type="InterPro" id="IPR003598">
    <property type="entry name" value="Ig_sub2"/>
</dbReference>
<dbReference type="SMART" id="SM00408">
    <property type="entry name" value="IGc2"/>
    <property type="match status" value="1"/>
</dbReference>
<dbReference type="InterPro" id="IPR007110">
    <property type="entry name" value="Ig-like_dom"/>
</dbReference>
<dbReference type="PANTHER" id="PTHR47633">
    <property type="entry name" value="IMMUNOGLOBULIN"/>
    <property type="match status" value="1"/>
</dbReference>
<dbReference type="InterPro" id="IPR036179">
    <property type="entry name" value="Ig-like_dom_sf"/>
</dbReference>
<dbReference type="FunFam" id="2.60.40.10:FF:001213">
    <property type="entry name" value="titin isoform X1"/>
    <property type="match status" value="1"/>
</dbReference>
<dbReference type="Ensembl" id="ENSDCDT00010072858.1">
    <property type="protein sequence ID" value="ENSDCDP00010062074.1"/>
    <property type="gene ID" value="ENSDCDG00010034154.1"/>
</dbReference>
<reference evidence="5" key="3">
    <citation type="submission" date="2025-09" db="UniProtKB">
        <authorList>
            <consortium name="Ensembl"/>
        </authorList>
    </citation>
    <scope>IDENTIFICATION</scope>
</reference>
<dbReference type="GO" id="GO:0005737">
    <property type="term" value="C:cytoplasm"/>
    <property type="evidence" value="ECO:0007669"/>
    <property type="project" value="UniProtKB-SubCell"/>
</dbReference>
<dbReference type="InterPro" id="IPR013098">
    <property type="entry name" value="Ig_I-set"/>
</dbReference>
<keyword evidence="2" id="KW-0963">Cytoplasm</keyword>
<dbReference type="Gene3D" id="2.60.40.10">
    <property type="entry name" value="Immunoglobulins"/>
    <property type="match status" value="2"/>
</dbReference>
<evidence type="ECO:0000256" key="3">
    <source>
        <dbReference type="ARBA" id="ARBA00023319"/>
    </source>
</evidence>
<dbReference type="AlphaFoldDB" id="A0AAY4EYH8"/>
<organism evidence="5 6">
    <name type="scientific">Denticeps clupeoides</name>
    <name type="common">denticle herring</name>
    <dbReference type="NCBI Taxonomy" id="299321"/>
    <lineage>
        <taxon>Eukaryota</taxon>
        <taxon>Metazoa</taxon>
        <taxon>Chordata</taxon>
        <taxon>Craniata</taxon>
        <taxon>Vertebrata</taxon>
        <taxon>Euteleostomi</taxon>
        <taxon>Actinopterygii</taxon>
        <taxon>Neopterygii</taxon>
        <taxon>Teleostei</taxon>
        <taxon>Clupei</taxon>
        <taxon>Clupeiformes</taxon>
        <taxon>Denticipitoidei</taxon>
        <taxon>Denticipitidae</taxon>
        <taxon>Denticeps</taxon>
    </lineage>
</organism>
<proteinExistence type="predicted"/>
<dbReference type="InterPro" id="IPR013783">
    <property type="entry name" value="Ig-like_fold"/>
</dbReference>
<reference evidence="5" key="2">
    <citation type="submission" date="2025-08" db="UniProtKB">
        <authorList>
            <consortium name="Ensembl"/>
        </authorList>
    </citation>
    <scope>IDENTIFICATION</scope>
</reference>
<dbReference type="GeneTree" id="ENSGT01110000267173"/>
<dbReference type="SUPFAM" id="SSF48726">
    <property type="entry name" value="Immunoglobulin"/>
    <property type="match status" value="2"/>
</dbReference>
<dbReference type="Proteomes" id="UP000694580">
    <property type="component" value="Chromosome 9"/>
</dbReference>
<feature type="domain" description="Ig-like" evidence="4">
    <location>
        <begin position="107"/>
        <end position="195"/>
    </location>
</feature>
<keyword evidence="6" id="KW-1185">Reference proteome</keyword>
<sequence>MIAFFFFLKVVEKHRTTFEFEVNEDDVEGRWLKNEEEINFSLQSRYSYAVIRKVHRMTITEVFRSDAGEYTFIAGKNRSTVTLHVNSDTYIYASLIDFFFYSVPEPPQIIRHMQPLSVEAGKPARFTIEVKGVPEPQVSWYKNSQALSPGFKFNSPDGSGFLKLMALQQQDSGLYICRASNAFGEASCTAELIVSIVTTVPASVKETVSEEKAVSSMDRLLSLASTAEEIKEIKGEHVAELPNVESNGSTKMEREKVSIMHLQVI</sequence>
<keyword evidence="3" id="KW-0393">Immunoglobulin domain</keyword>
<accession>A0AAY4EYH8</accession>
<protein>
    <recommendedName>
        <fullName evidence="4">Ig-like domain-containing protein</fullName>
    </recommendedName>
</protein>
<name>A0AAY4EYH8_9TELE</name>
<dbReference type="FunFam" id="2.60.40.10:FF:000425">
    <property type="entry name" value="Myosin light chain kinase"/>
    <property type="match status" value="1"/>
</dbReference>
<dbReference type="SMART" id="SM00409">
    <property type="entry name" value="IG"/>
    <property type="match status" value="2"/>
</dbReference>
<comment type="subcellular location">
    <subcellularLocation>
        <location evidence="1">Cytoplasm</location>
    </subcellularLocation>
</comment>